<reference evidence="1" key="1">
    <citation type="submission" date="2019-06" db="EMBL/GenBank/DDBJ databases">
        <title>Complete genome sequence of Methanobrevibacter arboriphilus strain SA.</title>
        <authorList>
            <person name="Asakawa S."/>
        </authorList>
    </citation>
    <scope>NUCLEOTIDE SEQUENCE</scope>
    <source>
        <strain evidence="1">SA</strain>
    </source>
</reference>
<sequence length="1405" mass="156784">MDSNPTLYYMVGNGNYITASKSATIRLTEGRHSVSFYAKDAAGNTNPGTTLNLTYDITAPVYNVSLEEGWYNSTKTLTINASDNLDPNPIIAYAINGGGILNKTKSITLNLNEGVNLIEFLVYDQYGNNEGFQRLIYYIDLIAPIVNNNLEEGNYSSSKTITLTASDNLDTYPMLYYKINNGSWVMKAKFAQIKLNNGEYVIDYYAVDRAGNHGPIQTIIYNINNTNNETDDNETDDNWTYDDYYYPDVESNLVDGWYNESQNLTLESNSENLTVWYSINHGEFINGSNIVNITLNDGYYFIRYKGIDNGGNETTVKTLFVVVGSPSLPGNIINYNTGLFYNAIQDAIDADETLDWHLIEVLTGTYFENVVINKSVILVSYGKTNIIPVDTNLPTITLNKNDIVISGFNLVNNSRSSAIFINDVSNCTILENNFTENYRHISNQGNNISYGNWIIDNTFNTIGPEGNSGIRISNASNYFIYNNNFTCPSTEWDYSRYYYGFDYIGGRFAVTDLEYVDNFLIYGNYFFGYADIVDFRTSIHWGHAIKAVYSTNLTIQDNVFINLNTALRLQQTTNINITKNSFKDNDVGVLITKNAVEFICENINFNSFINNYKDLYLGGGSYNATNNWWGTNSAPLVGWDENYENIDIELLSNTTVYADPWIVASVYPSSYKIVDGKVYEMIITLDMTRNNLGEYISNLGYIPDGTIVDFISQYGNITNTAIVKDGKASAILTIDQSVNSNMTGVMAFVDNQMVYNFFDNIPFLEFMLFSTAIDQETGTYLNFSHSLPMNGSVVWVTLLWRETGLFTAAVDLIYNGEVILTKSIINNAYSMYKNDYREEVFRAIKDLNLYIGSDAYLTYGDDSLTSSEIIDIYLNHLRYNIYGLSDEEYDFVVSNHNYFVDVILNSIYYYGDEPPNIIITNPETRKDEKLNLPGNPSLRIANIYYDNNIYEGNDTGFEGMKSYAVAMTNISSEILSYWVSQKDSFNFGAMKAAYGTFLTALLVIYEHDRIADQAANAFNVSWSRTTPIMVSMNNEVEKAYITGEMDHHMGMDVIGDPINIYNFRMTCSFAFSLVEELVGHNVWNNSEIGSVNLGILESIALGDKLVSYYSNGYLVVYTENNPDSALYIDLVSGIVRDAFSGDILGYPCYCGPITDGAVDYAQRILSGGQPLIDLEKMGNASINFGSSFGLIMGSLATLAGGGSSAIVGVLASNPITLIIGAVIILPIVIDACRPFFADAYDVLGLYDLADYYRNNNVFDMLMDKYSINPTIDQILGLPPGSMASLESPIFVNIIRTGIFLKIMNDGLEWNDAKNPNKLPENIGGGPKGNDTLFLLRLLNAAKNNLVNGGNNILEGIVTKNPALVAQGGAKIIIGTGLGQFGSFITLMNVIPEHTWNYLVNYIKNM</sequence>
<dbReference type="EMBL" id="AP019779">
    <property type="protein sequence ID" value="BBL62919.1"/>
    <property type="molecule type" value="Genomic_DNA"/>
</dbReference>
<keyword evidence="2" id="KW-1185">Reference proteome</keyword>
<gene>
    <name evidence="1" type="ORF">MarbSA_19590</name>
</gene>
<protein>
    <submittedName>
        <fullName evidence="1">Uncharacterized protein</fullName>
    </submittedName>
</protein>
<name>A0ACA8R5W4_METAZ</name>
<organism evidence="1 2">
    <name type="scientific">Methanobrevibacter arboriphilus</name>
    <dbReference type="NCBI Taxonomy" id="39441"/>
    <lineage>
        <taxon>Archaea</taxon>
        <taxon>Methanobacteriati</taxon>
        <taxon>Methanobacteriota</taxon>
        <taxon>Methanomada group</taxon>
        <taxon>Methanobacteria</taxon>
        <taxon>Methanobacteriales</taxon>
        <taxon>Methanobacteriaceae</taxon>
        <taxon>Methanobrevibacter</taxon>
    </lineage>
</organism>
<evidence type="ECO:0000313" key="1">
    <source>
        <dbReference type="EMBL" id="BBL62919.1"/>
    </source>
</evidence>
<proteinExistence type="predicted"/>
<evidence type="ECO:0000313" key="2">
    <source>
        <dbReference type="Proteomes" id="UP000825015"/>
    </source>
</evidence>
<dbReference type="Proteomes" id="UP000825015">
    <property type="component" value="Chromosome"/>
</dbReference>
<accession>A0ACA8R5W4</accession>